<feature type="region of interest" description="Disordered" evidence="1">
    <location>
        <begin position="21"/>
        <end position="77"/>
    </location>
</feature>
<keyword evidence="2" id="KW-0732">Signal</keyword>
<feature type="chain" id="PRO_5030508400" description="Lipoprotein" evidence="2">
    <location>
        <begin position="18"/>
        <end position="212"/>
    </location>
</feature>
<organism evidence="3 4">
    <name type="scientific">Actinoplanes lobatus</name>
    <dbReference type="NCBI Taxonomy" id="113568"/>
    <lineage>
        <taxon>Bacteria</taxon>
        <taxon>Bacillati</taxon>
        <taxon>Actinomycetota</taxon>
        <taxon>Actinomycetes</taxon>
        <taxon>Micromonosporales</taxon>
        <taxon>Micromonosporaceae</taxon>
        <taxon>Actinoplanes</taxon>
    </lineage>
</organism>
<accession>A0A7W7HMF3</accession>
<sequence>MRRTILIIATAAGVAAAAGCAGSPQRLDGQASPAGAATPAPPSATTAAPAASPSATPSSASPKPSKTSRTPTTAVLGPTGFGKLSIGMSIKAAAATGEVDATGTGCGSAPLKSANDADVTVVYSDRGLLYIPAYGRVATPEGIRIGSTYAQVDRAYSDFILRAIDAEGGFNGSGTAFAGEKDGHEGVHYRFAFKDSKVVELALEHDDQNCYE</sequence>
<feature type="compositionally biased region" description="Low complexity" evidence="1">
    <location>
        <begin position="31"/>
        <end position="74"/>
    </location>
</feature>
<evidence type="ECO:0000256" key="1">
    <source>
        <dbReference type="SAM" id="MobiDB-lite"/>
    </source>
</evidence>
<evidence type="ECO:0000256" key="2">
    <source>
        <dbReference type="SAM" id="SignalP"/>
    </source>
</evidence>
<evidence type="ECO:0000313" key="3">
    <source>
        <dbReference type="EMBL" id="MBB4753249.1"/>
    </source>
</evidence>
<dbReference type="RefSeq" id="WP_188124972.1">
    <property type="nucleotide sequence ID" value="NZ_BOMP01000010.1"/>
</dbReference>
<gene>
    <name evidence="3" type="ORF">BJ964_007410</name>
</gene>
<dbReference type="PROSITE" id="PS51257">
    <property type="entry name" value="PROKAR_LIPOPROTEIN"/>
    <property type="match status" value="1"/>
</dbReference>
<dbReference type="EMBL" id="JACHNC010000001">
    <property type="protein sequence ID" value="MBB4753249.1"/>
    <property type="molecule type" value="Genomic_DNA"/>
</dbReference>
<comment type="caution">
    <text evidence="3">The sequence shown here is derived from an EMBL/GenBank/DDBJ whole genome shotgun (WGS) entry which is preliminary data.</text>
</comment>
<dbReference type="Proteomes" id="UP000590511">
    <property type="component" value="Unassembled WGS sequence"/>
</dbReference>
<name>A0A7W7HMF3_9ACTN</name>
<feature type="signal peptide" evidence="2">
    <location>
        <begin position="1"/>
        <end position="17"/>
    </location>
</feature>
<dbReference type="AlphaFoldDB" id="A0A7W7HMF3"/>
<reference evidence="3 4" key="1">
    <citation type="submission" date="2020-08" db="EMBL/GenBank/DDBJ databases">
        <title>Sequencing the genomes of 1000 actinobacteria strains.</title>
        <authorList>
            <person name="Klenk H.-P."/>
        </authorList>
    </citation>
    <scope>NUCLEOTIDE SEQUENCE [LARGE SCALE GENOMIC DNA]</scope>
    <source>
        <strain evidence="3 4">DSM 43150</strain>
    </source>
</reference>
<protein>
    <recommendedName>
        <fullName evidence="5">Lipoprotein</fullName>
    </recommendedName>
</protein>
<proteinExistence type="predicted"/>
<evidence type="ECO:0008006" key="5">
    <source>
        <dbReference type="Google" id="ProtNLM"/>
    </source>
</evidence>
<evidence type="ECO:0000313" key="4">
    <source>
        <dbReference type="Proteomes" id="UP000590511"/>
    </source>
</evidence>